<organism evidence="1 2">
    <name type="scientific">Chelatococcus asaccharovorans</name>
    <dbReference type="NCBI Taxonomy" id="28210"/>
    <lineage>
        <taxon>Bacteria</taxon>
        <taxon>Pseudomonadati</taxon>
        <taxon>Pseudomonadota</taxon>
        <taxon>Alphaproteobacteria</taxon>
        <taxon>Hyphomicrobiales</taxon>
        <taxon>Chelatococcaceae</taxon>
        <taxon>Chelatococcus</taxon>
    </lineage>
</organism>
<sequence>MALLGRAVVAIWNDILPEGKANFIEWHNREHIPERVGIPGFLRGRRYEAYYGEPAYYTLYEAEDAGVLVGKDYLDRLNSPTRWTKEATSAFRNTTRGVCETVFSAGLGDGGVMMTLRFDAEADKRQALSGYLQARLAEVAGHYAISGVHLCIADAAASGIETAEKQGREVGVPNWIIMIEGSETAAVDSATDHLLHGGLVAHGAIEEPVRGLYRLEYCLTDSSR</sequence>
<dbReference type="OrthoDB" id="3034735at2"/>
<dbReference type="AlphaFoldDB" id="A0A2V3U2S7"/>
<dbReference type="EMBL" id="QJJK01000008">
    <property type="protein sequence ID" value="PXW56591.1"/>
    <property type="molecule type" value="Genomic_DNA"/>
</dbReference>
<gene>
    <name evidence="1" type="ORF">C7450_108344</name>
</gene>
<proteinExistence type="predicted"/>
<reference evidence="1 2" key="1">
    <citation type="submission" date="2018-05" db="EMBL/GenBank/DDBJ databases">
        <title>Genomic Encyclopedia of Type Strains, Phase IV (KMG-IV): sequencing the most valuable type-strain genomes for metagenomic binning, comparative biology and taxonomic classification.</title>
        <authorList>
            <person name="Goeker M."/>
        </authorList>
    </citation>
    <scope>NUCLEOTIDE SEQUENCE [LARGE SCALE GENOMIC DNA]</scope>
    <source>
        <strain evidence="1 2">DSM 6462</strain>
    </source>
</reference>
<evidence type="ECO:0000313" key="1">
    <source>
        <dbReference type="EMBL" id="PXW56591.1"/>
    </source>
</evidence>
<comment type="caution">
    <text evidence="1">The sequence shown here is derived from an EMBL/GenBank/DDBJ whole genome shotgun (WGS) entry which is preliminary data.</text>
</comment>
<accession>A0A2V3U2S7</accession>
<keyword evidence="2" id="KW-1185">Reference proteome</keyword>
<dbReference type="Proteomes" id="UP000248021">
    <property type="component" value="Unassembled WGS sequence"/>
</dbReference>
<dbReference type="RefSeq" id="WP_110376310.1">
    <property type="nucleotide sequence ID" value="NZ_JAHBRY010000001.1"/>
</dbReference>
<name>A0A2V3U2S7_9HYPH</name>
<evidence type="ECO:0000313" key="2">
    <source>
        <dbReference type="Proteomes" id="UP000248021"/>
    </source>
</evidence>
<protein>
    <submittedName>
        <fullName evidence="1">Uncharacterized protein</fullName>
    </submittedName>
</protein>